<evidence type="ECO:0000256" key="4">
    <source>
        <dbReference type="ARBA" id="ARBA00022771"/>
    </source>
</evidence>
<evidence type="ECO:0000256" key="3">
    <source>
        <dbReference type="ARBA" id="ARBA00022723"/>
    </source>
</evidence>
<keyword evidence="5" id="KW-0862">Zinc</keyword>
<dbReference type="EMBL" id="PDCK01000044">
    <property type="protein sequence ID" value="PRQ26558.1"/>
    <property type="molecule type" value="Genomic_DNA"/>
</dbReference>
<keyword evidence="3" id="KW-0479">Metal-binding</keyword>
<name>A0A2P6PX93_ROSCH</name>
<keyword evidence="4 6" id="KW-0863">Zinc-finger</keyword>
<proteinExistence type="predicted"/>
<gene>
    <name evidence="8" type="ORF">RchiOBHm_Chr6g0295911</name>
</gene>
<dbReference type="Pfam" id="PF13639">
    <property type="entry name" value="zf-RING_2"/>
    <property type="match status" value="1"/>
</dbReference>
<dbReference type="Proteomes" id="UP000238479">
    <property type="component" value="Chromosome 6"/>
</dbReference>
<dbReference type="Gene3D" id="3.30.40.10">
    <property type="entry name" value="Zinc/RING finger domain, C3HC4 (zinc finger)"/>
    <property type="match status" value="1"/>
</dbReference>
<comment type="catalytic activity">
    <reaction evidence="1">
        <text>S-ubiquitinyl-[E2 ubiquitin-conjugating enzyme]-L-cysteine + [acceptor protein]-L-lysine = [E2 ubiquitin-conjugating enzyme]-L-cysteine + N(6)-ubiquitinyl-[acceptor protein]-L-lysine.</text>
        <dbReference type="EC" id="2.3.2.27"/>
    </reaction>
</comment>
<reference evidence="8 9" key="1">
    <citation type="journal article" date="2018" name="Nat. Genet.">
        <title>The Rosa genome provides new insights in the design of modern roses.</title>
        <authorList>
            <person name="Bendahmane M."/>
        </authorList>
    </citation>
    <scope>NUCLEOTIDE SEQUENCE [LARGE SCALE GENOMIC DNA]</scope>
    <source>
        <strain evidence="9">cv. Old Blush</strain>
    </source>
</reference>
<accession>A0A2P6PX93</accession>
<dbReference type="EC" id="2.3.2.27" evidence="2"/>
<dbReference type="GO" id="GO:0016874">
    <property type="term" value="F:ligase activity"/>
    <property type="evidence" value="ECO:0007669"/>
    <property type="project" value="UniProtKB-KW"/>
</dbReference>
<keyword evidence="8" id="KW-0012">Acyltransferase</keyword>
<feature type="domain" description="RING-type" evidence="7">
    <location>
        <begin position="172"/>
        <end position="213"/>
    </location>
</feature>
<keyword evidence="8" id="KW-0436">Ligase</keyword>
<dbReference type="PROSITE" id="PS50089">
    <property type="entry name" value="ZF_RING_2"/>
    <property type="match status" value="1"/>
</dbReference>
<evidence type="ECO:0000313" key="8">
    <source>
        <dbReference type="EMBL" id="PRQ26558.1"/>
    </source>
</evidence>
<sequence length="218" mass="24824">METLYQYSICQEEQNHAFPNTQLLSCDCFIFNLHFTHQLQLYYPQDLFIPLNSIQESFFVPCNVFFTHTHDTINTILSGTGVSLDFIQALVPQVYSFALEIATEFENGDPDEPKAVPLNLGVVAVTPYDDHDQIERAIWESGQVFNPVPATRSSIAALKKVKVENLSVVNECSICLEEFSTGLEVIRMPCSHVYHKDCIVEWLKRSHLCPLCRFSMPT</sequence>
<evidence type="ECO:0000256" key="5">
    <source>
        <dbReference type="ARBA" id="ARBA00022833"/>
    </source>
</evidence>
<dbReference type="PANTHER" id="PTHR15710:SF196">
    <property type="entry name" value="F6A14.12 PROTEIN-RELATED"/>
    <property type="match status" value="1"/>
</dbReference>
<evidence type="ECO:0000313" key="9">
    <source>
        <dbReference type="Proteomes" id="UP000238479"/>
    </source>
</evidence>
<evidence type="ECO:0000256" key="2">
    <source>
        <dbReference type="ARBA" id="ARBA00012483"/>
    </source>
</evidence>
<dbReference type="Gramene" id="PRQ26558">
    <property type="protein sequence ID" value="PRQ26558"/>
    <property type="gene ID" value="RchiOBHm_Chr6g0295911"/>
</dbReference>
<protein>
    <recommendedName>
        <fullName evidence="2">RING-type E3 ubiquitin transferase</fullName>
        <ecNumber evidence="2">2.3.2.27</ecNumber>
    </recommendedName>
</protein>
<dbReference type="SMART" id="SM00184">
    <property type="entry name" value="RING"/>
    <property type="match status" value="1"/>
</dbReference>
<comment type="caution">
    <text evidence="8">The sequence shown here is derived from an EMBL/GenBank/DDBJ whole genome shotgun (WGS) entry which is preliminary data.</text>
</comment>
<keyword evidence="8" id="KW-0808">Transferase</keyword>
<dbReference type="OMA" id="HSHCIFR"/>
<evidence type="ECO:0000256" key="6">
    <source>
        <dbReference type="PROSITE-ProRule" id="PRU00175"/>
    </source>
</evidence>
<evidence type="ECO:0000259" key="7">
    <source>
        <dbReference type="PROSITE" id="PS50089"/>
    </source>
</evidence>
<dbReference type="GO" id="GO:0008270">
    <property type="term" value="F:zinc ion binding"/>
    <property type="evidence" value="ECO:0007669"/>
    <property type="project" value="UniProtKB-KW"/>
</dbReference>
<dbReference type="GO" id="GO:0005737">
    <property type="term" value="C:cytoplasm"/>
    <property type="evidence" value="ECO:0007669"/>
    <property type="project" value="TreeGrafter"/>
</dbReference>
<dbReference type="GO" id="GO:0061630">
    <property type="term" value="F:ubiquitin protein ligase activity"/>
    <property type="evidence" value="ECO:0007669"/>
    <property type="project" value="UniProtKB-EC"/>
</dbReference>
<dbReference type="CDD" id="cd16454">
    <property type="entry name" value="RING-H2_PA-TM-RING"/>
    <property type="match status" value="1"/>
</dbReference>
<evidence type="ECO:0000256" key="1">
    <source>
        <dbReference type="ARBA" id="ARBA00000900"/>
    </source>
</evidence>
<dbReference type="InterPro" id="IPR013083">
    <property type="entry name" value="Znf_RING/FYVE/PHD"/>
</dbReference>
<keyword evidence="9" id="KW-1185">Reference proteome</keyword>
<dbReference type="OrthoDB" id="3365801at2759"/>
<dbReference type="PANTHER" id="PTHR15710">
    <property type="entry name" value="E3 UBIQUITIN-PROTEIN LIGASE PRAJA"/>
    <property type="match status" value="1"/>
</dbReference>
<dbReference type="GO" id="GO:0016567">
    <property type="term" value="P:protein ubiquitination"/>
    <property type="evidence" value="ECO:0007669"/>
    <property type="project" value="TreeGrafter"/>
</dbReference>
<dbReference type="InterPro" id="IPR001841">
    <property type="entry name" value="Znf_RING"/>
</dbReference>
<dbReference type="SUPFAM" id="SSF57850">
    <property type="entry name" value="RING/U-box"/>
    <property type="match status" value="1"/>
</dbReference>
<dbReference type="AlphaFoldDB" id="A0A2P6PX93"/>
<organism evidence="8 9">
    <name type="scientific">Rosa chinensis</name>
    <name type="common">China rose</name>
    <dbReference type="NCBI Taxonomy" id="74649"/>
    <lineage>
        <taxon>Eukaryota</taxon>
        <taxon>Viridiplantae</taxon>
        <taxon>Streptophyta</taxon>
        <taxon>Embryophyta</taxon>
        <taxon>Tracheophyta</taxon>
        <taxon>Spermatophyta</taxon>
        <taxon>Magnoliopsida</taxon>
        <taxon>eudicotyledons</taxon>
        <taxon>Gunneridae</taxon>
        <taxon>Pentapetalae</taxon>
        <taxon>rosids</taxon>
        <taxon>fabids</taxon>
        <taxon>Rosales</taxon>
        <taxon>Rosaceae</taxon>
        <taxon>Rosoideae</taxon>
        <taxon>Rosoideae incertae sedis</taxon>
        <taxon>Rosa</taxon>
    </lineage>
</organism>